<evidence type="ECO:0000259" key="1">
    <source>
        <dbReference type="Pfam" id="PF07969"/>
    </source>
</evidence>
<dbReference type="SUPFAM" id="SSF51556">
    <property type="entry name" value="Metallo-dependent hydrolases"/>
    <property type="match status" value="1"/>
</dbReference>
<dbReference type="Gene3D" id="3.10.310.70">
    <property type="match status" value="1"/>
</dbReference>
<sequence>MGDAAPLVADYTVLVNGQIYQSPSDSSLPPTFASCMVTRDGYIAHIGSEHDDAVVAARQSGAAVKNLNGQTVLPSFIDGHLHLLLVGQALTKVALDHCKNLDDIKSEIKAYAEANPAVSSIFCKGWTHSMTPGGVDASVLDDIDPRPILVDTKDLHSTWCNSKALQEICRVMGIGPQSPDPAGGTIQRDADGNPNGVFNEGAVFQVIWPFVAKMASMAEKKDAIRSALAAFNAAGYTGMIDMAMDDTIWDPLIELRNETNGLRGMRIAAYWFMKPTDSVEHVLAQVDRAAELAKQYNAETTPDCRLVGVKVICDGIIDACTASLTEPYSNGQSPDSLWPEHLLHPLVARAHAAGLQVALHAIGDKTIQMAIDVLEKNTDRSRRPRIEHLELASARDAGRLGKLGITASIQPVHSDPAILRAWPRLIGEGRCKRAFAYREFADAGAPLALGSDAPTAPHEPLPNLYVATTRRSHREPDLQTVVNPEFGLTICQAVAGATYGSAYSTFADSWTGSLKVGLKADFVVCDVELTPGEIVKGVVKETWFEGKKVFELEA</sequence>
<dbReference type="AlphaFoldDB" id="A0A9P7N533"/>
<feature type="domain" description="Amidohydrolase 3" evidence="1">
    <location>
        <begin position="65"/>
        <end position="550"/>
    </location>
</feature>
<reference evidence="2" key="1">
    <citation type="journal article" date="2020" name="bioRxiv">
        <title>Whole genome comparisons of ergot fungi reveals the divergence and evolution of species within the genus Claviceps are the result of varying mechanisms driving genome evolution and host range expansion.</title>
        <authorList>
            <person name="Wyka S.A."/>
            <person name="Mondo S.J."/>
            <person name="Liu M."/>
            <person name="Dettman J."/>
            <person name="Nalam V."/>
            <person name="Broders K.D."/>
        </authorList>
    </citation>
    <scope>NUCLEOTIDE SEQUENCE</scope>
    <source>
        <strain evidence="2">CCC 602</strain>
    </source>
</reference>
<dbReference type="Gene3D" id="3.20.20.140">
    <property type="entry name" value="Metal-dependent hydrolases"/>
    <property type="match status" value="1"/>
</dbReference>
<organism evidence="2 3">
    <name type="scientific">Claviceps pusilla</name>
    <dbReference type="NCBI Taxonomy" id="123648"/>
    <lineage>
        <taxon>Eukaryota</taxon>
        <taxon>Fungi</taxon>
        <taxon>Dikarya</taxon>
        <taxon>Ascomycota</taxon>
        <taxon>Pezizomycotina</taxon>
        <taxon>Sordariomycetes</taxon>
        <taxon>Hypocreomycetidae</taxon>
        <taxon>Hypocreales</taxon>
        <taxon>Clavicipitaceae</taxon>
        <taxon>Claviceps</taxon>
    </lineage>
</organism>
<dbReference type="SUPFAM" id="SSF51338">
    <property type="entry name" value="Composite domain of metallo-dependent hydrolases"/>
    <property type="match status" value="1"/>
</dbReference>
<dbReference type="InterPro" id="IPR011059">
    <property type="entry name" value="Metal-dep_hydrolase_composite"/>
</dbReference>
<dbReference type="OrthoDB" id="3501663at2759"/>
<gene>
    <name evidence="2" type="ORF">E4U43_005036</name>
</gene>
<dbReference type="PANTHER" id="PTHR22642:SF20">
    <property type="entry name" value="AMIDOHYDROLASE 3 DOMAIN-CONTAINING PROTEIN"/>
    <property type="match status" value="1"/>
</dbReference>
<dbReference type="Proteomes" id="UP000748025">
    <property type="component" value="Unassembled WGS sequence"/>
</dbReference>
<evidence type="ECO:0000313" key="3">
    <source>
        <dbReference type="Proteomes" id="UP000748025"/>
    </source>
</evidence>
<dbReference type="CDD" id="cd01300">
    <property type="entry name" value="YtcJ_like"/>
    <property type="match status" value="1"/>
</dbReference>
<protein>
    <recommendedName>
        <fullName evidence="1">Amidohydrolase 3 domain-containing protein</fullName>
    </recommendedName>
</protein>
<dbReference type="InterPro" id="IPR032466">
    <property type="entry name" value="Metal_Hydrolase"/>
</dbReference>
<evidence type="ECO:0000313" key="2">
    <source>
        <dbReference type="EMBL" id="KAG5987509.1"/>
    </source>
</evidence>
<accession>A0A9P7N533</accession>
<dbReference type="GO" id="GO:0016810">
    <property type="term" value="F:hydrolase activity, acting on carbon-nitrogen (but not peptide) bonds"/>
    <property type="evidence" value="ECO:0007669"/>
    <property type="project" value="InterPro"/>
</dbReference>
<keyword evidence="3" id="KW-1185">Reference proteome</keyword>
<name>A0A9P7N533_9HYPO</name>
<proteinExistence type="predicted"/>
<comment type="caution">
    <text evidence="2">The sequence shown here is derived from an EMBL/GenBank/DDBJ whole genome shotgun (WGS) entry which is preliminary data.</text>
</comment>
<dbReference type="InterPro" id="IPR033932">
    <property type="entry name" value="YtcJ-like"/>
</dbReference>
<dbReference type="InterPro" id="IPR013108">
    <property type="entry name" value="Amidohydro_3"/>
</dbReference>
<dbReference type="Pfam" id="PF07969">
    <property type="entry name" value="Amidohydro_3"/>
    <property type="match status" value="1"/>
</dbReference>
<dbReference type="EMBL" id="SRPW01003284">
    <property type="protein sequence ID" value="KAG5987509.1"/>
    <property type="molecule type" value="Genomic_DNA"/>
</dbReference>
<dbReference type="PANTHER" id="PTHR22642">
    <property type="entry name" value="IMIDAZOLONEPROPIONASE"/>
    <property type="match status" value="1"/>
</dbReference>
<dbReference type="Gene3D" id="2.30.40.10">
    <property type="entry name" value="Urease, subunit C, domain 1"/>
    <property type="match status" value="1"/>
</dbReference>